<sequence>MWWENDETPAGEGARRDPAGSALTEEASQFPRRKASYFPAMPPLFKATDLQYLQIKCFKIR</sequence>
<evidence type="ECO:0000256" key="1">
    <source>
        <dbReference type="SAM" id="MobiDB-lite"/>
    </source>
</evidence>
<dbReference type="AlphaFoldDB" id="A0A1W5ZXL2"/>
<dbReference type="EMBL" id="CP020772">
    <property type="protein sequence ID" value="ARI78058.1"/>
    <property type="molecule type" value="Genomic_DNA"/>
</dbReference>
<gene>
    <name evidence="2" type="ORF">HM131_14890</name>
</gene>
<evidence type="ECO:0000313" key="3">
    <source>
        <dbReference type="Proteomes" id="UP000192527"/>
    </source>
</evidence>
<name>A0A1W5ZXL2_9BACI</name>
<keyword evidence="3" id="KW-1185">Reference proteome</keyword>
<feature type="region of interest" description="Disordered" evidence="1">
    <location>
        <begin position="1"/>
        <end position="30"/>
    </location>
</feature>
<organism evidence="2 3">
    <name type="scientific">Halobacillus mangrovi</name>
    <dbReference type="NCBI Taxonomy" id="402384"/>
    <lineage>
        <taxon>Bacteria</taxon>
        <taxon>Bacillati</taxon>
        <taxon>Bacillota</taxon>
        <taxon>Bacilli</taxon>
        <taxon>Bacillales</taxon>
        <taxon>Bacillaceae</taxon>
        <taxon>Halobacillus</taxon>
    </lineage>
</organism>
<proteinExistence type="predicted"/>
<accession>A0A1W5ZXL2</accession>
<reference evidence="2 3" key="1">
    <citation type="submission" date="2017-04" db="EMBL/GenBank/DDBJ databases">
        <title>The whole genome sequencing and assembly of Halobacillus mangrovi strain.</title>
        <authorList>
            <person name="Lee S.-J."/>
            <person name="Park M.-K."/>
            <person name="Kim J.-Y."/>
            <person name="Lee Y.-J."/>
            <person name="Yi H."/>
            <person name="Bahn Y.-S."/>
            <person name="Kim J.F."/>
            <person name="Lee D.-W."/>
        </authorList>
    </citation>
    <scope>NUCLEOTIDE SEQUENCE [LARGE SCALE GENOMIC DNA]</scope>
    <source>
        <strain evidence="2 3">KTB 131</strain>
    </source>
</reference>
<evidence type="ECO:0000313" key="2">
    <source>
        <dbReference type="EMBL" id="ARI78058.1"/>
    </source>
</evidence>
<dbReference type="KEGG" id="hmn:HM131_14890"/>
<dbReference type="Proteomes" id="UP000192527">
    <property type="component" value="Chromosome"/>
</dbReference>
<protein>
    <submittedName>
        <fullName evidence="2">Uncharacterized protein</fullName>
    </submittedName>
</protein>